<organism evidence="1 2">
    <name type="scientific">Anaerobacillus arseniciselenatis</name>
    <dbReference type="NCBI Taxonomy" id="85682"/>
    <lineage>
        <taxon>Bacteria</taxon>
        <taxon>Bacillati</taxon>
        <taxon>Bacillota</taxon>
        <taxon>Bacilli</taxon>
        <taxon>Bacillales</taxon>
        <taxon>Bacillaceae</taxon>
        <taxon>Anaerobacillus</taxon>
    </lineage>
</organism>
<sequence>MFIDKLLLCIKKEVSILKMVDDVFELYKDHLTGDEEDVLVIIYGILDGFKSHELDKLYQDLKAEEKFEMIALYLYEKLRLKMFQEGIGHISNGDDQDNRLLH</sequence>
<evidence type="ECO:0000313" key="2">
    <source>
        <dbReference type="Proteomes" id="UP000180098"/>
    </source>
</evidence>
<dbReference type="InterPro" id="IPR046152">
    <property type="entry name" value="DUF6154"/>
</dbReference>
<dbReference type="EMBL" id="MLQQ01000040">
    <property type="protein sequence ID" value="OIJ10186.1"/>
    <property type="molecule type" value="Genomic_DNA"/>
</dbReference>
<proteinExistence type="predicted"/>
<name>A0A1S2LCU5_9BACI</name>
<protein>
    <submittedName>
        <fullName evidence="1">Uncharacterized protein</fullName>
    </submittedName>
</protein>
<reference evidence="1 2" key="1">
    <citation type="submission" date="2016-10" db="EMBL/GenBank/DDBJ databases">
        <title>Draft genome sequences of four alkaliphilic bacteria belonging to the Anaerobacillus genus.</title>
        <authorList>
            <person name="Bassil N.M."/>
            <person name="Lloyd J.R."/>
        </authorList>
    </citation>
    <scope>NUCLEOTIDE SEQUENCE [LARGE SCALE GENOMIC DNA]</scope>
    <source>
        <strain evidence="1 2">DSM 15340</strain>
    </source>
</reference>
<accession>A0A1S2LCU5</accession>
<keyword evidence="2" id="KW-1185">Reference proteome</keyword>
<dbReference type="AlphaFoldDB" id="A0A1S2LCU5"/>
<evidence type="ECO:0000313" key="1">
    <source>
        <dbReference type="EMBL" id="OIJ10186.1"/>
    </source>
</evidence>
<dbReference type="Pfam" id="PF19651">
    <property type="entry name" value="DUF6154"/>
    <property type="match status" value="1"/>
</dbReference>
<gene>
    <name evidence="1" type="ORF">BKP35_13840</name>
</gene>
<comment type="caution">
    <text evidence="1">The sequence shown here is derived from an EMBL/GenBank/DDBJ whole genome shotgun (WGS) entry which is preliminary data.</text>
</comment>
<dbReference type="Proteomes" id="UP000180098">
    <property type="component" value="Unassembled WGS sequence"/>
</dbReference>